<dbReference type="UniPathway" id="UPA00047">
    <property type="reaction ID" value="UER00055"/>
</dbReference>
<dbReference type="InterPro" id="IPR012000">
    <property type="entry name" value="Thiamin_PyroP_enz_cen_dom"/>
</dbReference>
<dbReference type="InterPro" id="IPR012001">
    <property type="entry name" value="Thiamin_PyroP_enz_TPP-bd_dom"/>
</dbReference>
<feature type="domain" description="Thiamine pyrophosphate enzyme TPP-binding" evidence="19">
    <location>
        <begin position="399"/>
        <end position="546"/>
    </location>
</feature>
<comment type="catalytic activity">
    <reaction evidence="15">
        <text>2 pyruvate + H(+) = (2S)-2-acetolactate + CO2</text>
        <dbReference type="Rhea" id="RHEA:25249"/>
        <dbReference type="ChEBI" id="CHEBI:15361"/>
        <dbReference type="ChEBI" id="CHEBI:15378"/>
        <dbReference type="ChEBI" id="CHEBI:16526"/>
        <dbReference type="ChEBI" id="CHEBI:58476"/>
        <dbReference type="EC" id="2.2.1.6"/>
    </reaction>
</comment>
<keyword evidence="12" id="KW-0460">Magnesium</keyword>
<accession>A0A0W8FA89</accession>
<evidence type="ECO:0000256" key="16">
    <source>
        <dbReference type="RuleBase" id="RU362132"/>
    </source>
</evidence>
<dbReference type="GO" id="GO:0050660">
    <property type="term" value="F:flavin adenine dinucleotide binding"/>
    <property type="evidence" value="ECO:0007669"/>
    <property type="project" value="InterPro"/>
</dbReference>
<evidence type="ECO:0000256" key="5">
    <source>
        <dbReference type="ARBA" id="ARBA00007812"/>
    </source>
</evidence>
<dbReference type="NCBIfam" id="NF004710">
    <property type="entry name" value="PRK06048.1"/>
    <property type="match status" value="1"/>
</dbReference>
<evidence type="ECO:0000256" key="15">
    <source>
        <dbReference type="ARBA" id="ARBA00048670"/>
    </source>
</evidence>
<evidence type="ECO:0000256" key="8">
    <source>
        <dbReference type="ARBA" id="ARBA00022630"/>
    </source>
</evidence>
<evidence type="ECO:0000256" key="11">
    <source>
        <dbReference type="ARBA" id="ARBA00022827"/>
    </source>
</evidence>
<dbReference type="Pfam" id="PF02776">
    <property type="entry name" value="TPP_enzyme_N"/>
    <property type="match status" value="1"/>
</dbReference>
<evidence type="ECO:0000259" key="19">
    <source>
        <dbReference type="Pfam" id="PF02775"/>
    </source>
</evidence>
<evidence type="ECO:0000256" key="2">
    <source>
        <dbReference type="ARBA" id="ARBA00001964"/>
    </source>
</evidence>
<evidence type="ECO:0000259" key="20">
    <source>
        <dbReference type="Pfam" id="PF02776"/>
    </source>
</evidence>
<dbReference type="GO" id="GO:0000287">
    <property type="term" value="F:magnesium ion binding"/>
    <property type="evidence" value="ECO:0007669"/>
    <property type="project" value="InterPro"/>
</dbReference>
<dbReference type="Pfam" id="PF02775">
    <property type="entry name" value="TPP_enzyme_C"/>
    <property type="match status" value="1"/>
</dbReference>
<comment type="cofactor">
    <cofactor evidence="1">
        <name>Mg(2+)</name>
        <dbReference type="ChEBI" id="CHEBI:18420"/>
    </cofactor>
</comment>
<dbReference type="SUPFAM" id="SSF52518">
    <property type="entry name" value="Thiamin diphosphate-binding fold (THDP-binding)"/>
    <property type="match status" value="2"/>
</dbReference>
<keyword evidence="11" id="KW-0274">FAD</keyword>
<dbReference type="GO" id="GO:0003984">
    <property type="term" value="F:acetolactate synthase activity"/>
    <property type="evidence" value="ECO:0007669"/>
    <property type="project" value="UniProtKB-EC"/>
</dbReference>
<comment type="caution">
    <text evidence="21">The sequence shown here is derived from an EMBL/GenBank/DDBJ whole genome shotgun (WGS) entry which is preliminary data.</text>
</comment>
<evidence type="ECO:0000256" key="6">
    <source>
        <dbReference type="ARBA" id="ARBA00013145"/>
    </source>
</evidence>
<feature type="compositionally biased region" description="Basic and acidic residues" evidence="17">
    <location>
        <begin position="9"/>
        <end position="18"/>
    </location>
</feature>
<dbReference type="InterPro" id="IPR029061">
    <property type="entry name" value="THDP-binding"/>
</dbReference>
<dbReference type="Gene3D" id="3.40.50.970">
    <property type="match status" value="2"/>
</dbReference>
<evidence type="ECO:0000256" key="9">
    <source>
        <dbReference type="ARBA" id="ARBA00022679"/>
    </source>
</evidence>
<dbReference type="FunFam" id="3.40.50.970:FF:000016">
    <property type="entry name" value="Acetolactate synthase"/>
    <property type="match status" value="1"/>
</dbReference>
<evidence type="ECO:0000313" key="21">
    <source>
        <dbReference type="EMBL" id="KUG17506.1"/>
    </source>
</evidence>
<dbReference type="EMBL" id="LNQE01001437">
    <property type="protein sequence ID" value="KUG17506.1"/>
    <property type="molecule type" value="Genomic_DNA"/>
</dbReference>
<feature type="domain" description="Thiamine pyrophosphate enzyme central" evidence="18">
    <location>
        <begin position="208"/>
        <end position="343"/>
    </location>
</feature>
<keyword evidence="9 21" id="KW-0808">Transferase</keyword>
<comment type="cofactor">
    <cofactor evidence="2">
        <name>thiamine diphosphate</name>
        <dbReference type="ChEBI" id="CHEBI:58937"/>
    </cofactor>
</comment>
<keyword evidence="7" id="KW-0028">Amino-acid biosynthesis</keyword>
<comment type="pathway">
    <text evidence="4">Amino-acid biosynthesis; L-valine biosynthesis; L-valine from pyruvate: step 1/4.</text>
</comment>
<evidence type="ECO:0000256" key="14">
    <source>
        <dbReference type="ARBA" id="ARBA00023304"/>
    </source>
</evidence>
<dbReference type="InterPro" id="IPR000399">
    <property type="entry name" value="TPP-bd_CS"/>
</dbReference>
<dbReference type="SUPFAM" id="SSF52467">
    <property type="entry name" value="DHS-like NAD/FAD-binding domain"/>
    <property type="match status" value="1"/>
</dbReference>
<dbReference type="FunFam" id="3.40.50.970:FF:000007">
    <property type="entry name" value="Acetolactate synthase"/>
    <property type="match status" value="1"/>
</dbReference>
<proteinExistence type="inferred from homology"/>
<evidence type="ECO:0000256" key="7">
    <source>
        <dbReference type="ARBA" id="ARBA00022605"/>
    </source>
</evidence>
<keyword evidence="14" id="KW-0100">Branched-chain amino acid biosynthesis</keyword>
<keyword evidence="8" id="KW-0285">Flavoprotein</keyword>
<dbReference type="GO" id="GO:0005948">
    <property type="term" value="C:acetolactate synthase complex"/>
    <property type="evidence" value="ECO:0007669"/>
    <property type="project" value="TreeGrafter"/>
</dbReference>
<gene>
    <name evidence="21" type="ORF">ASZ90_012825</name>
</gene>
<dbReference type="PANTHER" id="PTHR18968:SF13">
    <property type="entry name" value="ACETOLACTATE SYNTHASE CATALYTIC SUBUNIT, MITOCHONDRIAL"/>
    <property type="match status" value="1"/>
</dbReference>
<dbReference type="EC" id="2.2.1.6" evidence="6"/>
<sequence length="599" mass="65154">MSKGIARTGTDKNRDTPHKMTGAQAVLESLKREGVDVVFGLPGGVLLPLYDAIYKSDICHILVRHEQGAAHMADGYARATGKVGVCIATSGPGATNLVTGIANAYMDSVPMVAITGQVNTWLIGKDAFQEADITGITLPITKHNYLIRSAKEIPGVFREAFYIARTGRPGPVLIDLPRDVTVDELVFTWPDVDLPGYHPSFKAHEMQIKKAAKALMEAERPVIYAGGGVRYASAHKELFELARKVNAPVTTTLMGVGCFPEDHPLSLGMLGMHGTKYANYAIQESDLLMAIGARFDDRVTGKISSFAPHARIVHIDVDPAEVGKNVRVDIPVVGDARNALQGLLKEVSPKPKGPWLEKIDGWKKDHPMRYIPDMNLIKPQYVIEKLCELAPDAIITTEVGQNQMWAAQFFVHKDPQRFISSGGLGTMGYGFPAAIGAKMGRPECTVIDVAGDGSFLMNSQELATAVVNDIPVKVAVLNNGCLGMVRQWQELFFEKRYSATILGRTSPDFVKLAEAYGAVGLRATKPSEVEDVIRSALATDRPCVMDFIVNPAEKVSPMVPAGATLSEILELEWCDEAQCGHLERIYAEERKGVLGEEGY</sequence>
<dbReference type="GO" id="GO:0009099">
    <property type="term" value="P:L-valine biosynthetic process"/>
    <property type="evidence" value="ECO:0007669"/>
    <property type="project" value="UniProtKB-UniPathway"/>
</dbReference>
<dbReference type="InterPro" id="IPR029035">
    <property type="entry name" value="DHS-like_NAD/FAD-binding_dom"/>
</dbReference>
<evidence type="ECO:0000259" key="18">
    <source>
        <dbReference type="Pfam" id="PF00205"/>
    </source>
</evidence>
<dbReference type="AlphaFoldDB" id="A0A0W8FA89"/>
<organism evidence="21">
    <name type="scientific">hydrocarbon metagenome</name>
    <dbReference type="NCBI Taxonomy" id="938273"/>
    <lineage>
        <taxon>unclassified sequences</taxon>
        <taxon>metagenomes</taxon>
        <taxon>ecological metagenomes</taxon>
    </lineage>
</organism>
<dbReference type="CDD" id="cd07035">
    <property type="entry name" value="TPP_PYR_POX_like"/>
    <property type="match status" value="1"/>
</dbReference>
<evidence type="ECO:0000256" key="1">
    <source>
        <dbReference type="ARBA" id="ARBA00001946"/>
    </source>
</evidence>
<dbReference type="PANTHER" id="PTHR18968">
    <property type="entry name" value="THIAMINE PYROPHOSPHATE ENZYMES"/>
    <property type="match status" value="1"/>
</dbReference>
<evidence type="ECO:0000256" key="17">
    <source>
        <dbReference type="SAM" id="MobiDB-lite"/>
    </source>
</evidence>
<dbReference type="Pfam" id="PF00205">
    <property type="entry name" value="TPP_enzyme_M"/>
    <property type="match status" value="1"/>
</dbReference>
<dbReference type="InterPro" id="IPR045229">
    <property type="entry name" value="TPP_enz"/>
</dbReference>
<dbReference type="PROSITE" id="PS00187">
    <property type="entry name" value="TPP_ENZYMES"/>
    <property type="match status" value="1"/>
</dbReference>
<name>A0A0W8FA89_9ZZZZ</name>
<protein>
    <recommendedName>
        <fullName evidence="6">acetolactate synthase</fullName>
        <ecNumber evidence="6">2.2.1.6</ecNumber>
    </recommendedName>
</protein>
<evidence type="ECO:0000256" key="4">
    <source>
        <dbReference type="ARBA" id="ARBA00005025"/>
    </source>
</evidence>
<keyword evidence="10" id="KW-0479">Metal-binding</keyword>
<evidence type="ECO:0000256" key="13">
    <source>
        <dbReference type="ARBA" id="ARBA00023052"/>
    </source>
</evidence>
<reference evidence="21" key="1">
    <citation type="journal article" date="2015" name="Proc. Natl. Acad. Sci. U.S.A.">
        <title>Networks of energetic and metabolic interactions define dynamics in microbial communities.</title>
        <authorList>
            <person name="Embree M."/>
            <person name="Liu J.K."/>
            <person name="Al-Bassam M.M."/>
            <person name="Zengler K."/>
        </authorList>
    </citation>
    <scope>NUCLEOTIDE SEQUENCE</scope>
</reference>
<dbReference type="CDD" id="cd02015">
    <property type="entry name" value="TPP_AHAS"/>
    <property type="match status" value="1"/>
</dbReference>
<dbReference type="InterPro" id="IPR011766">
    <property type="entry name" value="TPP_enzyme_TPP-bd"/>
</dbReference>
<dbReference type="GO" id="GO:0009097">
    <property type="term" value="P:isoleucine biosynthetic process"/>
    <property type="evidence" value="ECO:0007669"/>
    <property type="project" value="UniProtKB-UniPathway"/>
</dbReference>
<evidence type="ECO:0000256" key="3">
    <source>
        <dbReference type="ARBA" id="ARBA00004974"/>
    </source>
</evidence>
<comment type="pathway">
    <text evidence="3">Amino-acid biosynthesis; L-isoleucine biosynthesis; L-isoleucine from 2-oxobutanoate: step 1/4.</text>
</comment>
<evidence type="ECO:0000256" key="12">
    <source>
        <dbReference type="ARBA" id="ARBA00022842"/>
    </source>
</evidence>
<dbReference type="UniPathway" id="UPA00049">
    <property type="reaction ID" value="UER00059"/>
</dbReference>
<dbReference type="InterPro" id="IPR012846">
    <property type="entry name" value="Acetolactate_synth_lsu"/>
</dbReference>
<comment type="similarity">
    <text evidence="5 16">Belongs to the TPP enzyme family.</text>
</comment>
<dbReference type="InterPro" id="IPR039368">
    <property type="entry name" value="AHAS_TPP"/>
</dbReference>
<evidence type="ECO:0000256" key="10">
    <source>
        <dbReference type="ARBA" id="ARBA00022723"/>
    </source>
</evidence>
<dbReference type="GO" id="GO:0030976">
    <property type="term" value="F:thiamine pyrophosphate binding"/>
    <property type="evidence" value="ECO:0007669"/>
    <property type="project" value="InterPro"/>
</dbReference>
<dbReference type="Gene3D" id="3.40.50.1220">
    <property type="entry name" value="TPP-binding domain"/>
    <property type="match status" value="1"/>
</dbReference>
<feature type="domain" description="Thiamine pyrophosphate enzyme N-terminal TPP-binding" evidence="20">
    <location>
        <begin position="20"/>
        <end position="134"/>
    </location>
</feature>
<dbReference type="FunFam" id="3.40.50.1220:FF:000008">
    <property type="entry name" value="Acetolactate synthase"/>
    <property type="match status" value="1"/>
</dbReference>
<feature type="region of interest" description="Disordered" evidence="17">
    <location>
        <begin position="1"/>
        <end position="20"/>
    </location>
</feature>
<keyword evidence="13 16" id="KW-0786">Thiamine pyrophosphate</keyword>
<dbReference type="NCBIfam" id="TIGR00118">
    <property type="entry name" value="acolac_lg"/>
    <property type="match status" value="1"/>
</dbReference>